<dbReference type="Pfam" id="PF05705">
    <property type="entry name" value="DUF829"/>
    <property type="match status" value="1"/>
</dbReference>
<feature type="transmembrane region" description="Helical" evidence="1">
    <location>
        <begin position="208"/>
        <end position="227"/>
    </location>
</feature>
<reference evidence="2" key="2">
    <citation type="submission" date="2023-05" db="EMBL/GenBank/DDBJ databases">
        <authorList>
            <consortium name="Lawrence Berkeley National Laboratory"/>
            <person name="Steindorff A."/>
            <person name="Hensen N."/>
            <person name="Bonometti L."/>
            <person name="Westerberg I."/>
            <person name="Brannstrom I.O."/>
            <person name="Guillou S."/>
            <person name="Cros-Aarteil S."/>
            <person name="Calhoun S."/>
            <person name="Haridas S."/>
            <person name="Kuo A."/>
            <person name="Mondo S."/>
            <person name="Pangilinan J."/>
            <person name="Riley R."/>
            <person name="Labutti K."/>
            <person name="Andreopoulos B."/>
            <person name="Lipzen A."/>
            <person name="Chen C."/>
            <person name="Yanf M."/>
            <person name="Daum C."/>
            <person name="Ng V."/>
            <person name="Clum A."/>
            <person name="Ohm R."/>
            <person name="Martin F."/>
            <person name="Silar P."/>
            <person name="Natvig D."/>
            <person name="Lalanne C."/>
            <person name="Gautier V."/>
            <person name="Ament-Velasquez S.L."/>
            <person name="Kruys A."/>
            <person name="Hutchinson M.I."/>
            <person name="Powell A.J."/>
            <person name="Barry K."/>
            <person name="Miller A.N."/>
            <person name="Grigoriev I.V."/>
            <person name="Debuchy R."/>
            <person name="Gladieux P."/>
            <person name="Thoren M.H."/>
            <person name="Johannesson H."/>
        </authorList>
    </citation>
    <scope>NUCLEOTIDE SEQUENCE</scope>
    <source>
        <strain evidence="2">CBS 757.83</strain>
    </source>
</reference>
<reference evidence="2" key="1">
    <citation type="journal article" date="2023" name="Mol. Phylogenet. Evol.">
        <title>Genome-scale phylogeny and comparative genomics of the fungal order Sordariales.</title>
        <authorList>
            <person name="Hensen N."/>
            <person name="Bonometti L."/>
            <person name="Westerberg I."/>
            <person name="Brannstrom I.O."/>
            <person name="Guillou S."/>
            <person name="Cros-Aarteil S."/>
            <person name="Calhoun S."/>
            <person name="Haridas S."/>
            <person name="Kuo A."/>
            <person name="Mondo S."/>
            <person name="Pangilinan J."/>
            <person name="Riley R."/>
            <person name="LaButti K."/>
            <person name="Andreopoulos B."/>
            <person name="Lipzen A."/>
            <person name="Chen C."/>
            <person name="Yan M."/>
            <person name="Daum C."/>
            <person name="Ng V."/>
            <person name="Clum A."/>
            <person name="Steindorff A."/>
            <person name="Ohm R.A."/>
            <person name="Martin F."/>
            <person name="Silar P."/>
            <person name="Natvig D.O."/>
            <person name="Lalanne C."/>
            <person name="Gautier V."/>
            <person name="Ament-Velasquez S.L."/>
            <person name="Kruys A."/>
            <person name="Hutchinson M.I."/>
            <person name="Powell A.J."/>
            <person name="Barry K."/>
            <person name="Miller A.N."/>
            <person name="Grigoriev I.V."/>
            <person name="Debuchy R."/>
            <person name="Gladieux P."/>
            <person name="Hiltunen Thoren M."/>
            <person name="Johannesson H."/>
        </authorList>
    </citation>
    <scope>NUCLEOTIDE SEQUENCE</scope>
    <source>
        <strain evidence="2">CBS 757.83</strain>
    </source>
</reference>
<proteinExistence type="predicted"/>
<keyword evidence="1" id="KW-0812">Transmembrane</keyword>
<evidence type="ECO:0008006" key="4">
    <source>
        <dbReference type="Google" id="ProtNLM"/>
    </source>
</evidence>
<evidence type="ECO:0000313" key="3">
    <source>
        <dbReference type="Proteomes" id="UP001305647"/>
    </source>
</evidence>
<gene>
    <name evidence="2" type="ORF">N658DRAFT_502291</name>
</gene>
<sequence>MASDSTASLTGSGPLGSMTRLSPSVYIYRPQTTPSLTISPAETGSTTKAPIPKLIVLATWMGARDAHIAKYLAPYQALFPTGPILLMRSEPRYFLRPGGIARELAPAVAFVRSLFPDVSLHGPATGRPPTTGGQPQLLMHAWSNGGATCLHHLRLALLSPNHTTTPRTKRPATTLPPYTLVLDSAPGTLTYRGSYRAFTAGLKGPVKWLIAPLMHALCAWFTLLYTLRIIDGPLARMARGLNDGAAWKGVEVRRTYVYGDRDLLVDHADVERHAEEARGKGFTVRRERFEGGEHVAHARVDPERYWRVVRETWEGVPE</sequence>
<keyword evidence="1" id="KW-0472">Membrane</keyword>
<keyword evidence="1" id="KW-1133">Transmembrane helix</keyword>
<dbReference type="Proteomes" id="UP001305647">
    <property type="component" value="Unassembled WGS sequence"/>
</dbReference>
<dbReference type="PANTHER" id="PTHR12265:SF40">
    <property type="entry name" value="DUF829-DOMAIN-CONTAINING PROTEIN"/>
    <property type="match status" value="1"/>
</dbReference>
<name>A0AAN6PQ13_9PEZI</name>
<evidence type="ECO:0000256" key="1">
    <source>
        <dbReference type="SAM" id="Phobius"/>
    </source>
</evidence>
<dbReference type="PANTHER" id="PTHR12265">
    <property type="entry name" value="TRANSMEMBRANE PROTEIN 53"/>
    <property type="match status" value="1"/>
</dbReference>
<keyword evidence="3" id="KW-1185">Reference proteome</keyword>
<dbReference type="AlphaFoldDB" id="A0AAN6PQ13"/>
<dbReference type="SUPFAM" id="SSF53474">
    <property type="entry name" value="alpha/beta-Hydrolases"/>
    <property type="match status" value="1"/>
</dbReference>
<organism evidence="2 3">
    <name type="scientific">Parathielavia hyrcaniae</name>
    <dbReference type="NCBI Taxonomy" id="113614"/>
    <lineage>
        <taxon>Eukaryota</taxon>
        <taxon>Fungi</taxon>
        <taxon>Dikarya</taxon>
        <taxon>Ascomycota</taxon>
        <taxon>Pezizomycotina</taxon>
        <taxon>Sordariomycetes</taxon>
        <taxon>Sordariomycetidae</taxon>
        <taxon>Sordariales</taxon>
        <taxon>Chaetomiaceae</taxon>
        <taxon>Parathielavia</taxon>
    </lineage>
</organism>
<protein>
    <recommendedName>
        <fullName evidence="4">Transmembrane protein 53</fullName>
    </recommendedName>
</protein>
<dbReference type="InterPro" id="IPR029058">
    <property type="entry name" value="AB_hydrolase_fold"/>
</dbReference>
<accession>A0AAN6PQ13</accession>
<dbReference type="InterPro" id="IPR008547">
    <property type="entry name" value="DUF829_TMEM53"/>
</dbReference>
<comment type="caution">
    <text evidence="2">The sequence shown here is derived from an EMBL/GenBank/DDBJ whole genome shotgun (WGS) entry which is preliminary data.</text>
</comment>
<dbReference type="EMBL" id="MU863779">
    <property type="protein sequence ID" value="KAK4095822.1"/>
    <property type="molecule type" value="Genomic_DNA"/>
</dbReference>
<evidence type="ECO:0000313" key="2">
    <source>
        <dbReference type="EMBL" id="KAK4095822.1"/>
    </source>
</evidence>